<dbReference type="Proteomes" id="UP000076476">
    <property type="component" value="Unassembled WGS sequence"/>
</dbReference>
<reference evidence="6 7" key="1">
    <citation type="submission" date="2016-04" db="EMBL/GenBank/DDBJ databases">
        <title>Draft genome sequence of Aeribacillus pallidus 8m3 from petroleum reservoir.</title>
        <authorList>
            <person name="Poltaraus A.B."/>
            <person name="Nazina T.N."/>
            <person name="Tourova T.P."/>
            <person name="Malakho S.M."/>
            <person name="Korshunova A.V."/>
            <person name="Sokolova D.S."/>
        </authorList>
    </citation>
    <scope>NUCLEOTIDE SEQUENCE [LARGE SCALE GENOMIC DNA]</scope>
    <source>
        <strain evidence="6 7">8m3</strain>
    </source>
</reference>
<proteinExistence type="inferred from homology"/>
<dbReference type="NCBIfam" id="TIGR00787">
    <property type="entry name" value="dctP"/>
    <property type="match status" value="1"/>
</dbReference>
<dbReference type="PROSITE" id="PS51257">
    <property type="entry name" value="PROKAR_LIPOPROTEIN"/>
    <property type="match status" value="1"/>
</dbReference>
<keyword evidence="4" id="KW-0175">Coiled coil</keyword>
<dbReference type="GO" id="GO:0030288">
    <property type="term" value="C:outer membrane-bounded periplasmic space"/>
    <property type="evidence" value="ECO:0007669"/>
    <property type="project" value="InterPro"/>
</dbReference>
<keyword evidence="7" id="KW-1185">Reference proteome</keyword>
<name>A0A165YXT9_9BACI</name>
<dbReference type="CDD" id="cd13676">
    <property type="entry name" value="PBP2_TRAP_DctP2_like"/>
    <property type="match status" value="1"/>
</dbReference>
<evidence type="ECO:0000256" key="5">
    <source>
        <dbReference type="SAM" id="SignalP"/>
    </source>
</evidence>
<dbReference type="Gene3D" id="3.40.190.170">
    <property type="entry name" value="Bacterial extracellular solute-binding protein, family 7"/>
    <property type="match status" value="1"/>
</dbReference>
<accession>A0A165YXT9</accession>
<dbReference type="InterPro" id="IPR004682">
    <property type="entry name" value="TRAP_DctP"/>
</dbReference>
<evidence type="ECO:0000256" key="1">
    <source>
        <dbReference type="ARBA" id="ARBA00009023"/>
    </source>
</evidence>
<feature type="coiled-coil region" evidence="4">
    <location>
        <begin position="261"/>
        <end position="295"/>
    </location>
</feature>
<evidence type="ECO:0000313" key="6">
    <source>
        <dbReference type="EMBL" id="KZN97568.1"/>
    </source>
</evidence>
<organism evidence="6 7">
    <name type="scientific">Aeribacillus pallidus</name>
    <dbReference type="NCBI Taxonomy" id="33936"/>
    <lineage>
        <taxon>Bacteria</taxon>
        <taxon>Bacillati</taxon>
        <taxon>Bacillota</taxon>
        <taxon>Bacilli</taxon>
        <taxon>Bacillales</taxon>
        <taxon>Bacillaceae</taxon>
        <taxon>Aeribacillus</taxon>
    </lineage>
</organism>
<protein>
    <submittedName>
        <fullName evidence="6">ABC transporter substrate-binding protein</fullName>
    </submittedName>
</protein>
<comment type="similarity">
    <text evidence="1">Belongs to the bacterial solute-binding protein 7 family.</text>
</comment>
<feature type="signal peptide" evidence="5">
    <location>
        <begin position="1"/>
        <end position="25"/>
    </location>
</feature>
<dbReference type="EMBL" id="LWBR01000008">
    <property type="protein sequence ID" value="KZN97568.1"/>
    <property type="molecule type" value="Genomic_DNA"/>
</dbReference>
<dbReference type="NCBIfam" id="NF037995">
    <property type="entry name" value="TRAP_S1"/>
    <property type="match status" value="1"/>
</dbReference>
<dbReference type="Pfam" id="PF03480">
    <property type="entry name" value="DctP"/>
    <property type="match status" value="1"/>
</dbReference>
<evidence type="ECO:0000313" key="7">
    <source>
        <dbReference type="Proteomes" id="UP000076476"/>
    </source>
</evidence>
<evidence type="ECO:0000256" key="3">
    <source>
        <dbReference type="ARBA" id="ARBA00022729"/>
    </source>
</evidence>
<gene>
    <name evidence="6" type="ORF">AZI98_03025</name>
</gene>
<feature type="chain" id="PRO_5039046075" evidence="5">
    <location>
        <begin position="26"/>
        <end position="340"/>
    </location>
</feature>
<dbReference type="STRING" id="33936.AZI98_03025"/>
<dbReference type="RefSeq" id="WP_063386818.1">
    <property type="nucleotide sequence ID" value="NZ_LWBR01000008.1"/>
</dbReference>
<dbReference type="PIRSF" id="PIRSF006470">
    <property type="entry name" value="DctB"/>
    <property type="match status" value="1"/>
</dbReference>
<evidence type="ECO:0000256" key="2">
    <source>
        <dbReference type="ARBA" id="ARBA00022448"/>
    </source>
</evidence>
<dbReference type="InterPro" id="IPR038404">
    <property type="entry name" value="TRAP_DctP_sf"/>
</dbReference>
<dbReference type="GO" id="GO:0055085">
    <property type="term" value="P:transmembrane transport"/>
    <property type="evidence" value="ECO:0007669"/>
    <property type="project" value="InterPro"/>
</dbReference>
<evidence type="ECO:0000256" key="4">
    <source>
        <dbReference type="SAM" id="Coils"/>
    </source>
</evidence>
<dbReference type="PANTHER" id="PTHR33376:SF7">
    <property type="entry name" value="C4-DICARBOXYLATE-BINDING PROTEIN DCTB"/>
    <property type="match status" value="1"/>
</dbReference>
<keyword evidence="2" id="KW-0813">Transport</keyword>
<dbReference type="InterPro" id="IPR018389">
    <property type="entry name" value="DctP_fam"/>
</dbReference>
<keyword evidence="3 5" id="KW-0732">Signal</keyword>
<comment type="caution">
    <text evidence="6">The sequence shown here is derived from an EMBL/GenBank/DDBJ whole genome shotgun (WGS) entry which is preliminary data.</text>
</comment>
<dbReference type="OrthoDB" id="9776801at2"/>
<dbReference type="AlphaFoldDB" id="A0A165YXT9"/>
<dbReference type="PANTHER" id="PTHR33376">
    <property type="match status" value="1"/>
</dbReference>
<sequence length="340" mass="37912">MKKISFILMSCLLLLVGCSSGSSSGENNESGSKSSETKIMKLAVATTKERSLSKGLYKFGEIVEKETNGSIKVEVYPDGQLGGDLEVFEGLKMGSIQGSTMSTGPIASFAPRFNVLDLPFLFKDRETAYKVLDGEIGQELMKDLEGTGVIGINYWENGFRHLTNNVKEVKSVDDIKGLKIRTLENKLHIDLWKELGANPVPMAFTELFTALEQGVVDGQENPVGNVAANKMYEVQKYITKTGHVYNASPFLISEKFWKTLSSEEQEIIKKAAEEAKEYQRQLNAEEDEELFKEIEKEGMVVTELTDEQKQAFIDKVQPIYKKYGKEFGEDLVAKLLEAGK</sequence>